<dbReference type="PROSITE" id="PS00600">
    <property type="entry name" value="AA_TRANSFER_CLASS_3"/>
    <property type="match status" value="1"/>
</dbReference>
<organism evidence="5 6">
    <name type="scientific">Cupriavidus plantarum</name>
    <dbReference type="NCBI Taxonomy" id="942865"/>
    <lineage>
        <taxon>Bacteria</taxon>
        <taxon>Pseudomonadati</taxon>
        <taxon>Pseudomonadota</taxon>
        <taxon>Betaproteobacteria</taxon>
        <taxon>Burkholderiales</taxon>
        <taxon>Burkholderiaceae</taxon>
        <taxon>Cupriavidus</taxon>
    </lineage>
</organism>
<protein>
    <submittedName>
        <fullName evidence="5">4-aminobutyrate aminotransferase-like enzyme</fullName>
    </submittedName>
</protein>
<comment type="similarity">
    <text evidence="2 4">Belongs to the class-III pyridoxal-phosphate-dependent aminotransferase family.</text>
</comment>
<accession>A0A316ET22</accession>
<dbReference type="Proteomes" id="UP000245754">
    <property type="component" value="Unassembled WGS sequence"/>
</dbReference>
<keyword evidence="5" id="KW-0032">Aminotransferase</keyword>
<dbReference type="EMBL" id="QGGT01000002">
    <property type="protein sequence ID" value="PWK34842.1"/>
    <property type="molecule type" value="Genomic_DNA"/>
</dbReference>
<dbReference type="PANTHER" id="PTHR45688">
    <property type="match status" value="1"/>
</dbReference>
<dbReference type="Gene3D" id="3.90.1150.10">
    <property type="entry name" value="Aspartate Aminotransferase, domain 1"/>
    <property type="match status" value="1"/>
</dbReference>
<dbReference type="SUPFAM" id="SSF53383">
    <property type="entry name" value="PLP-dependent transferases"/>
    <property type="match status" value="1"/>
</dbReference>
<evidence type="ECO:0000256" key="4">
    <source>
        <dbReference type="RuleBase" id="RU003560"/>
    </source>
</evidence>
<evidence type="ECO:0000313" key="5">
    <source>
        <dbReference type="EMBL" id="PWK34842.1"/>
    </source>
</evidence>
<dbReference type="InterPro" id="IPR015422">
    <property type="entry name" value="PyrdxlP-dep_Trfase_small"/>
</dbReference>
<name>A0A316ET22_9BURK</name>
<reference evidence="5 6" key="1">
    <citation type="submission" date="2018-05" db="EMBL/GenBank/DDBJ databases">
        <title>Genomic Encyclopedia of Type Strains, Phase IV (KMG-V): Genome sequencing to study the core and pangenomes of soil and plant-associated prokaryotes.</title>
        <authorList>
            <person name="Whitman W."/>
        </authorList>
    </citation>
    <scope>NUCLEOTIDE SEQUENCE [LARGE SCALE GENOMIC DNA]</scope>
    <source>
        <strain evidence="5 6">SLV-132</strain>
    </source>
</reference>
<keyword evidence="3 4" id="KW-0663">Pyridoxal phosphate</keyword>
<keyword evidence="6" id="KW-1185">Reference proteome</keyword>
<dbReference type="InterPro" id="IPR049704">
    <property type="entry name" value="Aminotrans_3_PPA_site"/>
</dbReference>
<dbReference type="InterPro" id="IPR015424">
    <property type="entry name" value="PyrdxlP-dep_Trfase"/>
</dbReference>
<dbReference type="RefSeq" id="WP_109582936.1">
    <property type="nucleotide sequence ID" value="NZ_QGGT01000002.1"/>
</dbReference>
<dbReference type="CDD" id="cd00610">
    <property type="entry name" value="OAT_like"/>
    <property type="match status" value="1"/>
</dbReference>
<evidence type="ECO:0000313" key="6">
    <source>
        <dbReference type="Proteomes" id="UP000245754"/>
    </source>
</evidence>
<dbReference type="Gene3D" id="3.40.640.10">
    <property type="entry name" value="Type I PLP-dependent aspartate aminotransferase-like (Major domain)"/>
    <property type="match status" value="1"/>
</dbReference>
<dbReference type="PANTHER" id="PTHR45688:SF13">
    <property type="entry name" value="ALANINE--GLYOXYLATE AMINOTRANSFERASE 2-LIKE"/>
    <property type="match status" value="1"/>
</dbReference>
<dbReference type="InterPro" id="IPR005814">
    <property type="entry name" value="Aminotrans_3"/>
</dbReference>
<sequence>MSKDKAMLNAFDPSRASELAEADRALVARRQQLLSPAYRLFYDEPLHIVRGEGVWLYDNTGRAYLDAYNNVASVGHCRPEVVEAIARQASVLNTHTRYLHEGVLHYAERLLATFPAPLSQAMFTCTGSEANDLALRIARRHTGGEGIIVTRLAYHGVTTAIAEISPSLGKAVPLSPAVRAVPPPDAYREDAATVGQRFAQAVRDACEDLLRHGVRPAALIVDTLFTSDGVFADPAGFLREAVDAIREAGGVFIADEVQAGFARTGSCMWGFQRHDVVPDIVTMGKPMGNGHPIAGVVARPEVVEAFGREARYFNTFGGNPVSCAAALAVLDVIGKDGLQANAARIGAHLREGFRALARRHDLIGDVRGDGLFLGIELVRDRATQAPATEETARIVNTMRRNGVLISTTGMLGNVLKIRPLLPFTPENADLLLQVADDALRGV</sequence>
<dbReference type="PIRSF" id="PIRSF000521">
    <property type="entry name" value="Transaminase_4ab_Lys_Orn"/>
    <property type="match status" value="1"/>
</dbReference>
<comment type="cofactor">
    <cofactor evidence="1">
        <name>pyridoxal 5'-phosphate</name>
        <dbReference type="ChEBI" id="CHEBI:597326"/>
    </cofactor>
</comment>
<dbReference type="GO" id="GO:0008483">
    <property type="term" value="F:transaminase activity"/>
    <property type="evidence" value="ECO:0007669"/>
    <property type="project" value="UniProtKB-KW"/>
</dbReference>
<evidence type="ECO:0000256" key="3">
    <source>
        <dbReference type="ARBA" id="ARBA00022898"/>
    </source>
</evidence>
<dbReference type="InterPro" id="IPR015421">
    <property type="entry name" value="PyrdxlP-dep_Trfase_major"/>
</dbReference>
<evidence type="ECO:0000256" key="2">
    <source>
        <dbReference type="ARBA" id="ARBA00008954"/>
    </source>
</evidence>
<dbReference type="AlphaFoldDB" id="A0A316ET22"/>
<dbReference type="GO" id="GO:0030170">
    <property type="term" value="F:pyridoxal phosphate binding"/>
    <property type="evidence" value="ECO:0007669"/>
    <property type="project" value="InterPro"/>
</dbReference>
<dbReference type="Pfam" id="PF00202">
    <property type="entry name" value="Aminotran_3"/>
    <property type="match status" value="1"/>
</dbReference>
<gene>
    <name evidence="5" type="ORF">C7419_102115</name>
</gene>
<keyword evidence="5" id="KW-0808">Transferase</keyword>
<evidence type="ECO:0000256" key="1">
    <source>
        <dbReference type="ARBA" id="ARBA00001933"/>
    </source>
</evidence>
<comment type="caution">
    <text evidence="5">The sequence shown here is derived from an EMBL/GenBank/DDBJ whole genome shotgun (WGS) entry which is preliminary data.</text>
</comment>
<proteinExistence type="inferred from homology"/>